<evidence type="ECO:0000256" key="7">
    <source>
        <dbReference type="SAM" id="Phobius"/>
    </source>
</evidence>
<feature type="domain" description="VWFA" evidence="8">
    <location>
        <begin position="90"/>
        <end position="272"/>
    </location>
</feature>
<dbReference type="PANTHER" id="PTHR22550:SF5">
    <property type="entry name" value="LEUCINE ZIPPER PROTEIN 4"/>
    <property type="match status" value="1"/>
</dbReference>
<organism evidence="9 10">
    <name type="scientific">Leptospira ryugenii</name>
    <dbReference type="NCBI Taxonomy" id="1917863"/>
    <lineage>
        <taxon>Bacteria</taxon>
        <taxon>Pseudomonadati</taxon>
        <taxon>Spirochaetota</taxon>
        <taxon>Spirochaetia</taxon>
        <taxon>Leptospirales</taxon>
        <taxon>Leptospiraceae</taxon>
        <taxon>Leptospira</taxon>
    </lineage>
</organism>
<evidence type="ECO:0000256" key="3">
    <source>
        <dbReference type="ARBA" id="ARBA00022989"/>
    </source>
</evidence>
<dbReference type="InterPro" id="IPR036465">
    <property type="entry name" value="vWFA_dom_sf"/>
</dbReference>
<dbReference type="PANTHER" id="PTHR22550">
    <property type="entry name" value="SPORE GERMINATION PROTEIN"/>
    <property type="match status" value="1"/>
</dbReference>
<dbReference type="Pfam" id="PF13432">
    <property type="entry name" value="TPR_16"/>
    <property type="match status" value="1"/>
</dbReference>
<dbReference type="AlphaFoldDB" id="A0A2P2E4W6"/>
<comment type="caution">
    <text evidence="9">The sequence shown here is derived from an EMBL/GenBank/DDBJ whole genome shotgun (WGS) entry which is preliminary data.</text>
</comment>
<keyword evidence="4 7" id="KW-0472">Membrane</keyword>
<evidence type="ECO:0000313" key="10">
    <source>
        <dbReference type="Proteomes" id="UP000245133"/>
    </source>
</evidence>
<dbReference type="InterPro" id="IPR050768">
    <property type="entry name" value="UPF0353/GerABKA_families"/>
</dbReference>
<keyword evidence="2 7" id="KW-0812">Transmembrane</keyword>
<dbReference type="SUPFAM" id="SSF53300">
    <property type="entry name" value="vWA-like"/>
    <property type="match status" value="1"/>
</dbReference>
<dbReference type="EMBL" id="BFBB01000009">
    <property type="protein sequence ID" value="GBF51920.1"/>
    <property type="molecule type" value="Genomic_DNA"/>
</dbReference>
<dbReference type="SUPFAM" id="SSF48452">
    <property type="entry name" value="TPR-like"/>
    <property type="match status" value="1"/>
</dbReference>
<evidence type="ECO:0000256" key="2">
    <source>
        <dbReference type="ARBA" id="ARBA00022692"/>
    </source>
</evidence>
<evidence type="ECO:0000256" key="5">
    <source>
        <dbReference type="PROSITE-ProRule" id="PRU00339"/>
    </source>
</evidence>
<evidence type="ECO:0000313" key="9">
    <source>
        <dbReference type="EMBL" id="GBF51920.1"/>
    </source>
</evidence>
<dbReference type="SMART" id="SM00028">
    <property type="entry name" value="TPR"/>
    <property type="match status" value="2"/>
</dbReference>
<dbReference type="Proteomes" id="UP000245133">
    <property type="component" value="Unassembled WGS sequence"/>
</dbReference>
<dbReference type="PROSITE" id="PS50293">
    <property type="entry name" value="TPR_REGION"/>
    <property type="match status" value="1"/>
</dbReference>
<evidence type="ECO:0000256" key="6">
    <source>
        <dbReference type="SAM" id="MobiDB-lite"/>
    </source>
</evidence>
<dbReference type="Gene3D" id="1.25.40.10">
    <property type="entry name" value="Tetratricopeptide repeat domain"/>
    <property type="match status" value="1"/>
</dbReference>
<feature type="transmembrane region" description="Helical" evidence="7">
    <location>
        <begin position="53"/>
        <end position="74"/>
    </location>
</feature>
<dbReference type="PROSITE" id="PS50005">
    <property type="entry name" value="TPR"/>
    <property type="match status" value="1"/>
</dbReference>
<name>A0A2P2E4W6_9LEPT</name>
<keyword evidence="1" id="KW-1003">Cell membrane</keyword>
<dbReference type="OrthoDB" id="9807628at2"/>
<protein>
    <submittedName>
        <fullName evidence="9">von Willebrand factor type A domain protein</fullName>
    </submittedName>
</protein>
<reference evidence="9 10" key="1">
    <citation type="submission" date="2018-02" db="EMBL/GenBank/DDBJ databases">
        <title>Novel Leptospira species isolated from soil and water in Japan.</title>
        <authorList>
            <person name="Nakao R."/>
            <person name="Masuzawa T."/>
        </authorList>
    </citation>
    <scope>NUCLEOTIDE SEQUENCE [LARGE SCALE GENOMIC DNA]</scope>
    <source>
        <strain evidence="9 10">YH101</strain>
    </source>
</reference>
<feature type="transmembrane region" description="Helical" evidence="7">
    <location>
        <begin position="12"/>
        <end position="32"/>
    </location>
</feature>
<gene>
    <name evidence="9" type="ORF">LPTSP4_34580</name>
</gene>
<evidence type="ECO:0000259" key="8">
    <source>
        <dbReference type="PROSITE" id="PS50234"/>
    </source>
</evidence>
<feature type="region of interest" description="Disordered" evidence="6">
    <location>
        <begin position="481"/>
        <end position="556"/>
    </location>
</feature>
<keyword evidence="10" id="KW-1185">Reference proteome</keyword>
<keyword evidence="3 7" id="KW-1133">Transmembrane helix</keyword>
<feature type="transmembrane region" description="Helical" evidence="7">
    <location>
        <begin position="312"/>
        <end position="330"/>
    </location>
</feature>
<dbReference type="RefSeq" id="WP_108978310.1">
    <property type="nucleotide sequence ID" value="NZ_BFBB01000009.1"/>
</dbReference>
<dbReference type="InterPro" id="IPR011990">
    <property type="entry name" value="TPR-like_helical_dom_sf"/>
</dbReference>
<sequence length="556" mass="63223">METFVSVKILGILAISLFAFLFFGKLSLLIYAKRYLKERPFLSEHFRLPNLKILSLSNTLILFSLGFAFMSLFYTKANQVESNQRKESVDILFLVDVSLSMEALDVPPSRLSRAKDILLSTAPDLVGNRLGIIAFAGSSFSFCPMTTDVSAFSDYVEALGVDLVAKKGTDMSQAFERASRMLDSDKIWKNRLIVLISDGEEQESSKPIPWQADLIVWGLGTEEGGLIRFGNPDLNTSGYVTQSGKLSQNPSDPDLIISKANFDYLNEIAARSNGKVYDLSFDNLGIGHFLNHIDSMKKNKSQLISQIQKEEGAGPFLAISAILFLLGLFFRMYHFTYLKHSLGAILILYAMSLSPVHAWELDPGGNRIKEGKEFFGEKKFKESKEAYQNAETYFKEDHRLKFNKADVEHELGQYDESIKLNQEVIEDQHSSPDTKAKALYNQGNSYFKKNDLKNAFKSYEQALRINPNHEPSKRNLEFLKQKSKAKQNSQRQDESSKQEEQKQSPKERNQQEQKPKNQERSDEQNTADKMMEQFDPNSILKKKPNYGGSSDNEKFW</sequence>
<dbReference type="InterPro" id="IPR002035">
    <property type="entry name" value="VWF_A"/>
</dbReference>
<keyword evidence="5" id="KW-0802">TPR repeat</keyword>
<proteinExistence type="predicted"/>
<dbReference type="Pfam" id="PF13519">
    <property type="entry name" value="VWA_2"/>
    <property type="match status" value="1"/>
</dbReference>
<dbReference type="Gene3D" id="3.40.50.410">
    <property type="entry name" value="von Willebrand factor, type A domain"/>
    <property type="match status" value="1"/>
</dbReference>
<accession>A0A2P2E4W6</accession>
<dbReference type="SMART" id="SM00327">
    <property type="entry name" value="VWA"/>
    <property type="match status" value="1"/>
</dbReference>
<evidence type="ECO:0000256" key="1">
    <source>
        <dbReference type="ARBA" id="ARBA00022475"/>
    </source>
</evidence>
<dbReference type="InterPro" id="IPR019734">
    <property type="entry name" value="TPR_rpt"/>
</dbReference>
<feature type="compositionally biased region" description="Basic and acidic residues" evidence="6">
    <location>
        <begin position="491"/>
        <end position="523"/>
    </location>
</feature>
<feature type="transmembrane region" description="Helical" evidence="7">
    <location>
        <begin position="342"/>
        <end position="359"/>
    </location>
</feature>
<feature type="repeat" description="TPR" evidence="5">
    <location>
        <begin position="436"/>
        <end position="469"/>
    </location>
</feature>
<evidence type="ECO:0000256" key="4">
    <source>
        <dbReference type="ARBA" id="ARBA00023136"/>
    </source>
</evidence>
<dbReference type="NCBIfam" id="NF047506">
    <property type="entry name" value="VWA_BatB_Lepto"/>
    <property type="match status" value="1"/>
</dbReference>
<dbReference type="PROSITE" id="PS50234">
    <property type="entry name" value="VWFA"/>
    <property type="match status" value="1"/>
</dbReference>
<dbReference type="NCBIfam" id="NF047507">
    <property type="entry name" value="TPR_BatC_Lepto"/>
    <property type="match status" value="1"/>
</dbReference>
<dbReference type="Pfam" id="PF00515">
    <property type="entry name" value="TPR_1"/>
    <property type="match status" value="1"/>
</dbReference>